<gene>
    <name evidence="1" type="ORF">ZT3D7_G6022</name>
</gene>
<accession>A0A1X7RU02</accession>
<proteinExistence type="predicted"/>
<protein>
    <submittedName>
        <fullName evidence="1">Uncharacterized protein</fullName>
    </submittedName>
</protein>
<keyword evidence="2" id="KW-1185">Reference proteome</keyword>
<dbReference type="AlphaFoldDB" id="A0A1X7RU02"/>
<dbReference type="EMBL" id="LT853696">
    <property type="protein sequence ID" value="SMQ50869.1"/>
    <property type="molecule type" value="Genomic_DNA"/>
</dbReference>
<organism evidence="1 2">
    <name type="scientific">Zymoseptoria tritici (strain ST99CH_3D7)</name>
    <dbReference type="NCBI Taxonomy" id="1276538"/>
    <lineage>
        <taxon>Eukaryota</taxon>
        <taxon>Fungi</taxon>
        <taxon>Dikarya</taxon>
        <taxon>Ascomycota</taxon>
        <taxon>Pezizomycotina</taxon>
        <taxon>Dothideomycetes</taxon>
        <taxon>Dothideomycetidae</taxon>
        <taxon>Mycosphaerellales</taxon>
        <taxon>Mycosphaerellaceae</taxon>
        <taxon>Zymoseptoria</taxon>
    </lineage>
</organism>
<name>A0A1X7RU02_ZYMT9</name>
<reference evidence="1 2" key="1">
    <citation type="submission" date="2016-06" db="EMBL/GenBank/DDBJ databases">
        <authorList>
            <person name="Kjaerup R.B."/>
            <person name="Dalgaard T.S."/>
            <person name="Juul-Madsen H.R."/>
        </authorList>
    </citation>
    <scope>NUCLEOTIDE SEQUENCE [LARGE SCALE GENOMIC DNA]</scope>
</reference>
<evidence type="ECO:0000313" key="1">
    <source>
        <dbReference type="EMBL" id="SMQ50869.1"/>
    </source>
</evidence>
<sequence>MEPSSSATVRSARGLAGLPSLATTYTSSTIRPDALQTKGSVPTPSTLRVACDGAPPGRCQHDDTPQFYDCKDSTCAENSGLARSISTLGMSSYE</sequence>
<dbReference type="Proteomes" id="UP000215127">
    <property type="component" value="Chromosome 5"/>
</dbReference>
<evidence type="ECO:0000313" key="2">
    <source>
        <dbReference type="Proteomes" id="UP000215127"/>
    </source>
</evidence>